<sequence>MNDAEAQDSVNERAMKEARSGLQMDNRSDTGEIAANTSIGMVEQEKSSQSQASGSSSPTSGGQPALGAEDVAGQSEGVGEVVNTQVQPEASPDMSEGQQAVESEDVIMGESESADGLAPSHSLEGNDDDTAHHTTPEPTTLWLCFGSHHMARQLHWFFFVTTSTLTFPLRVSRWSVTYDNKAYTVGFTYQDGQLKMYASHFIEPFVPEKKPGIAMTQLKALALTDDPDTFRQGATAYRNGRD</sequence>
<comment type="caution">
    <text evidence="2">The sequence shown here is derived from an EMBL/GenBank/DDBJ whole genome shotgun (WGS) entry which is preliminary data.</text>
</comment>
<feature type="region of interest" description="Disordered" evidence="1">
    <location>
        <begin position="110"/>
        <end position="134"/>
    </location>
</feature>
<protein>
    <submittedName>
        <fullName evidence="2">Uncharacterized protein</fullName>
    </submittedName>
</protein>
<evidence type="ECO:0000256" key="1">
    <source>
        <dbReference type="SAM" id="MobiDB-lite"/>
    </source>
</evidence>
<keyword evidence="3" id="KW-1185">Reference proteome</keyword>
<proteinExistence type="predicted"/>
<gene>
    <name evidence="2" type="ORF">FGLOB1_5747</name>
</gene>
<reference evidence="2 3" key="1">
    <citation type="submission" date="2020-05" db="EMBL/GenBank/DDBJ databases">
        <title>Identification and distribution of gene clusters putatively required for synthesis of sphingolipid metabolism inhibitors in phylogenetically diverse species of the filamentous fungus Fusarium.</title>
        <authorList>
            <person name="Kim H.-S."/>
            <person name="Busman M."/>
            <person name="Brown D.W."/>
            <person name="Divon H."/>
            <person name="Uhlig S."/>
            <person name="Proctor R.H."/>
        </authorList>
    </citation>
    <scope>NUCLEOTIDE SEQUENCE [LARGE SCALE GENOMIC DNA]</scope>
    <source>
        <strain evidence="2 3">NRRL 26131</strain>
    </source>
</reference>
<organism evidence="2 3">
    <name type="scientific">Fusarium globosum</name>
    <dbReference type="NCBI Taxonomy" id="78864"/>
    <lineage>
        <taxon>Eukaryota</taxon>
        <taxon>Fungi</taxon>
        <taxon>Dikarya</taxon>
        <taxon>Ascomycota</taxon>
        <taxon>Pezizomycotina</taxon>
        <taxon>Sordariomycetes</taxon>
        <taxon>Hypocreomycetidae</taxon>
        <taxon>Hypocreales</taxon>
        <taxon>Nectriaceae</taxon>
        <taxon>Fusarium</taxon>
        <taxon>Fusarium fujikuroi species complex</taxon>
    </lineage>
</organism>
<dbReference type="AlphaFoldDB" id="A0A8H5YC49"/>
<accession>A0A8H5YC49</accession>
<evidence type="ECO:0000313" key="2">
    <source>
        <dbReference type="EMBL" id="KAF5709865.1"/>
    </source>
</evidence>
<feature type="compositionally biased region" description="Basic and acidic residues" evidence="1">
    <location>
        <begin position="10"/>
        <end position="19"/>
    </location>
</feature>
<evidence type="ECO:0000313" key="3">
    <source>
        <dbReference type="Proteomes" id="UP000532311"/>
    </source>
</evidence>
<feature type="compositionally biased region" description="Low complexity" evidence="1">
    <location>
        <begin position="47"/>
        <end position="65"/>
    </location>
</feature>
<dbReference type="Proteomes" id="UP000532311">
    <property type="component" value="Unassembled WGS sequence"/>
</dbReference>
<feature type="region of interest" description="Disordered" evidence="1">
    <location>
        <begin position="1"/>
        <end position="75"/>
    </location>
</feature>
<dbReference type="EMBL" id="JAAQPF010000235">
    <property type="protein sequence ID" value="KAF5709865.1"/>
    <property type="molecule type" value="Genomic_DNA"/>
</dbReference>
<name>A0A8H5YC49_9HYPO</name>